<gene>
    <name evidence="2" type="ORF">EYF80_052399</name>
</gene>
<keyword evidence="3" id="KW-1185">Reference proteome</keyword>
<accession>A0A4Z2F885</accession>
<comment type="caution">
    <text evidence="2">The sequence shown here is derived from an EMBL/GenBank/DDBJ whole genome shotgun (WGS) entry which is preliminary data.</text>
</comment>
<feature type="compositionally biased region" description="Basic and acidic residues" evidence="1">
    <location>
        <begin position="87"/>
        <end position="104"/>
    </location>
</feature>
<dbReference type="EMBL" id="SRLO01001489">
    <property type="protein sequence ID" value="TNN37436.1"/>
    <property type="molecule type" value="Genomic_DNA"/>
</dbReference>
<evidence type="ECO:0000313" key="3">
    <source>
        <dbReference type="Proteomes" id="UP000314294"/>
    </source>
</evidence>
<dbReference type="Proteomes" id="UP000314294">
    <property type="component" value="Unassembled WGS sequence"/>
</dbReference>
<name>A0A4Z2F885_9TELE</name>
<evidence type="ECO:0000313" key="2">
    <source>
        <dbReference type="EMBL" id="TNN37436.1"/>
    </source>
</evidence>
<dbReference type="AlphaFoldDB" id="A0A4Z2F885"/>
<proteinExistence type="predicted"/>
<evidence type="ECO:0000256" key="1">
    <source>
        <dbReference type="SAM" id="MobiDB-lite"/>
    </source>
</evidence>
<reference evidence="2 3" key="1">
    <citation type="submission" date="2019-03" db="EMBL/GenBank/DDBJ databases">
        <title>First draft genome of Liparis tanakae, snailfish: a comprehensive survey of snailfish specific genes.</title>
        <authorList>
            <person name="Kim W."/>
            <person name="Song I."/>
            <person name="Jeong J.-H."/>
            <person name="Kim D."/>
            <person name="Kim S."/>
            <person name="Ryu S."/>
            <person name="Song J.Y."/>
            <person name="Lee S.K."/>
        </authorList>
    </citation>
    <scope>NUCLEOTIDE SEQUENCE [LARGE SCALE GENOMIC DNA]</scope>
    <source>
        <tissue evidence="2">Muscle</tissue>
    </source>
</reference>
<protein>
    <submittedName>
        <fullName evidence="2">Uncharacterized protein</fullName>
    </submittedName>
</protein>
<organism evidence="2 3">
    <name type="scientific">Liparis tanakae</name>
    <name type="common">Tanaka's snailfish</name>
    <dbReference type="NCBI Taxonomy" id="230148"/>
    <lineage>
        <taxon>Eukaryota</taxon>
        <taxon>Metazoa</taxon>
        <taxon>Chordata</taxon>
        <taxon>Craniata</taxon>
        <taxon>Vertebrata</taxon>
        <taxon>Euteleostomi</taxon>
        <taxon>Actinopterygii</taxon>
        <taxon>Neopterygii</taxon>
        <taxon>Teleostei</taxon>
        <taxon>Neoteleostei</taxon>
        <taxon>Acanthomorphata</taxon>
        <taxon>Eupercaria</taxon>
        <taxon>Perciformes</taxon>
        <taxon>Cottioidei</taxon>
        <taxon>Cottales</taxon>
        <taxon>Liparidae</taxon>
        <taxon>Liparis</taxon>
    </lineage>
</organism>
<feature type="region of interest" description="Disordered" evidence="1">
    <location>
        <begin position="87"/>
        <end position="147"/>
    </location>
</feature>
<sequence>MSDLSLFLPPHDRSLRVHFFTDDRAERRVGILIVRTCADYAEGPAPTGTGGLSNPGTPRIHAFAGGPQREASLLWIHGTIHTKMREAKCVGGEGEGRRGERPEECGEETVPGLLSSGLATKPTPRIPPSHRDHFLPRRGQLLPPLSV</sequence>